<evidence type="ECO:0000313" key="1">
    <source>
        <dbReference type="EMBL" id="MEE1877325.1"/>
    </source>
</evidence>
<dbReference type="InterPro" id="IPR019660">
    <property type="entry name" value="Put_sensory_transdc_reg_YbjN"/>
</dbReference>
<dbReference type="EMBL" id="JAZDQV010000005">
    <property type="protein sequence ID" value="MEE1877325.1"/>
    <property type="molecule type" value="Genomic_DNA"/>
</dbReference>
<organism evidence="1 2">
    <name type="scientific">Altererythrobacter litoralis</name>
    <dbReference type="NCBI Taxonomy" id="3113904"/>
    <lineage>
        <taxon>Bacteria</taxon>
        <taxon>Pseudomonadati</taxon>
        <taxon>Pseudomonadota</taxon>
        <taxon>Alphaproteobacteria</taxon>
        <taxon>Sphingomonadales</taxon>
        <taxon>Erythrobacteraceae</taxon>
        <taxon>Altererythrobacter</taxon>
    </lineage>
</organism>
<dbReference type="CDD" id="cd17033">
    <property type="entry name" value="DR1245-like"/>
    <property type="match status" value="1"/>
</dbReference>
<evidence type="ECO:0000313" key="2">
    <source>
        <dbReference type="Proteomes" id="UP001343492"/>
    </source>
</evidence>
<sequence length="168" mass="18949">MRPREVEYRESDDAAPVEMLAALFEARGWAFEITAEDELAGEVLGSWAKYQLKAIWRSEDNVLQLLCLPDIRVTQDKRQQAYELLALVNEQMWLGHFDIWSNGSVLLYRHGALLGDEGLLSIDQAQALVETAIDECDRFYPAFQFVLWGDKSPRSALESALVDAAGEA</sequence>
<dbReference type="RefSeq" id="WP_354144432.1">
    <property type="nucleotide sequence ID" value="NZ_JAZDQV010000005.1"/>
</dbReference>
<dbReference type="Proteomes" id="UP001343492">
    <property type="component" value="Unassembled WGS sequence"/>
</dbReference>
<name>A0ABU7GE01_9SPHN</name>
<accession>A0ABU7GE01</accession>
<gene>
    <name evidence="1" type="ORF">VRS74_06460</name>
</gene>
<keyword evidence="2" id="KW-1185">Reference proteome</keyword>
<proteinExistence type="predicted"/>
<comment type="caution">
    <text evidence="1">The sequence shown here is derived from an EMBL/GenBank/DDBJ whole genome shotgun (WGS) entry which is preliminary data.</text>
</comment>
<protein>
    <submittedName>
        <fullName evidence="1">YbjN domain-containing protein</fullName>
    </submittedName>
</protein>
<reference evidence="1 2" key="1">
    <citation type="submission" date="2024-01" db="EMBL/GenBank/DDBJ databases">
        <title>The genome sequence of Erythrobacteraceae sp. strain 1XM1-14.</title>
        <authorList>
            <person name="Liu Y."/>
        </authorList>
    </citation>
    <scope>NUCLEOTIDE SEQUENCE [LARGE SCALE GENOMIC DNA]</scope>
    <source>
        <strain evidence="1 2">1XM1-14</strain>
    </source>
</reference>
<dbReference type="Pfam" id="PF10722">
    <property type="entry name" value="YbjN"/>
    <property type="match status" value="1"/>
</dbReference>